<dbReference type="SMART" id="SM00577">
    <property type="entry name" value="CPDc"/>
    <property type="match status" value="1"/>
</dbReference>
<feature type="region of interest" description="Disordered" evidence="1">
    <location>
        <begin position="606"/>
        <end position="633"/>
    </location>
</feature>
<dbReference type="PANTHER" id="PTHR12210">
    <property type="entry name" value="DULLARD PROTEIN PHOSPHATASE"/>
    <property type="match status" value="1"/>
</dbReference>
<dbReference type="SUPFAM" id="SSF56784">
    <property type="entry name" value="HAD-like"/>
    <property type="match status" value="1"/>
</dbReference>
<dbReference type="InParanoid" id="I7M601"/>
<dbReference type="InterPro" id="IPR050365">
    <property type="entry name" value="TIM50"/>
</dbReference>
<dbReference type="GeneID" id="7823684"/>
<dbReference type="Gene3D" id="3.40.50.1000">
    <property type="entry name" value="HAD superfamily/HAD-like"/>
    <property type="match status" value="1"/>
</dbReference>
<dbReference type="InterPro" id="IPR004274">
    <property type="entry name" value="FCP1_dom"/>
</dbReference>
<evidence type="ECO:0000256" key="1">
    <source>
        <dbReference type="SAM" id="MobiDB-lite"/>
    </source>
</evidence>
<evidence type="ECO:0000313" key="3">
    <source>
        <dbReference type="EMBL" id="EAR83949.2"/>
    </source>
</evidence>
<feature type="compositionally biased region" description="Low complexity" evidence="1">
    <location>
        <begin position="287"/>
        <end position="296"/>
    </location>
</feature>
<proteinExistence type="predicted"/>
<reference evidence="4" key="1">
    <citation type="journal article" date="2006" name="PLoS Biol.">
        <title>Macronuclear genome sequence of the ciliate Tetrahymena thermophila, a model eukaryote.</title>
        <authorList>
            <person name="Eisen J.A."/>
            <person name="Coyne R.S."/>
            <person name="Wu M."/>
            <person name="Wu D."/>
            <person name="Thiagarajan M."/>
            <person name="Wortman J.R."/>
            <person name="Badger J.H."/>
            <person name="Ren Q."/>
            <person name="Amedeo P."/>
            <person name="Jones K.M."/>
            <person name="Tallon L.J."/>
            <person name="Delcher A.L."/>
            <person name="Salzberg S.L."/>
            <person name="Silva J.C."/>
            <person name="Haas B.J."/>
            <person name="Majoros W.H."/>
            <person name="Farzad M."/>
            <person name="Carlton J.M."/>
            <person name="Smith R.K. Jr."/>
            <person name="Garg J."/>
            <person name="Pearlman R.E."/>
            <person name="Karrer K.M."/>
            <person name="Sun L."/>
            <person name="Manning G."/>
            <person name="Elde N.C."/>
            <person name="Turkewitz A.P."/>
            <person name="Asai D.J."/>
            <person name="Wilkes D.E."/>
            <person name="Wang Y."/>
            <person name="Cai H."/>
            <person name="Collins K."/>
            <person name="Stewart B.A."/>
            <person name="Lee S.R."/>
            <person name="Wilamowska K."/>
            <person name="Weinberg Z."/>
            <person name="Ruzzo W.L."/>
            <person name="Wloga D."/>
            <person name="Gaertig J."/>
            <person name="Frankel J."/>
            <person name="Tsao C.-C."/>
            <person name="Gorovsky M.A."/>
            <person name="Keeling P.J."/>
            <person name="Waller R.F."/>
            <person name="Patron N.J."/>
            <person name="Cherry J.M."/>
            <person name="Stover N.A."/>
            <person name="Krieger C.J."/>
            <person name="del Toro C."/>
            <person name="Ryder H.F."/>
            <person name="Williamson S.C."/>
            <person name="Barbeau R.A."/>
            <person name="Hamilton E.P."/>
            <person name="Orias E."/>
        </authorList>
    </citation>
    <scope>NUCLEOTIDE SEQUENCE [LARGE SCALE GENOMIC DNA]</scope>
    <source>
        <strain evidence="4">SB210</strain>
    </source>
</reference>
<feature type="compositionally biased region" description="Low complexity" evidence="1">
    <location>
        <begin position="830"/>
        <end position="845"/>
    </location>
</feature>
<dbReference type="OrthoDB" id="287041at2759"/>
<organism evidence="3 4">
    <name type="scientific">Tetrahymena thermophila (strain SB210)</name>
    <dbReference type="NCBI Taxonomy" id="312017"/>
    <lineage>
        <taxon>Eukaryota</taxon>
        <taxon>Sar</taxon>
        <taxon>Alveolata</taxon>
        <taxon>Ciliophora</taxon>
        <taxon>Intramacronucleata</taxon>
        <taxon>Oligohymenophorea</taxon>
        <taxon>Hymenostomatida</taxon>
        <taxon>Tetrahymenina</taxon>
        <taxon>Tetrahymenidae</taxon>
        <taxon>Tetrahymena</taxon>
    </lineage>
</organism>
<accession>I7M601</accession>
<feature type="region of interest" description="Disordered" evidence="1">
    <location>
        <begin position="1"/>
        <end position="61"/>
    </location>
</feature>
<dbReference type="Pfam" id="PF03031">
    <property type="entry name" value="NIF"/>
    <property type="match status" value="1"/>
</dbReference>
<feature type="domain" description="FCP1 homology" evidence="2">
    <location>
        <begin position="1207"/>
        <end position="1349"/>
    </location>
</feature>
<dbReference type="Proteomes" id="UP000009168">
    <property type="component" value="Unassembled WGS sequence"/>
</dbReference>
<keyword evidence="4" id="KW-1185">Reference proteome</keyword>
<dbReference type="CDD" id="cd07521">
    <property type="entry name" value="HAD_FCP1-like"/>
    <property type="match status" value="1"/>
</dbReference>
<dbReference type="InterPro" id="IPR011948">
    <property type="entry name" value="Dullard_phosphatase"/>
</dbReference>
<evidence type="ECO:0000313" key="4">
    <source>
        <dbReference type="Proteomes" id="UP000009168"/>
    </source>
</evidence>
<feature type="compositionally biased region" description="Polar residues" evidence="1">
    <location>
        <begin position="411"/>
        <end position="431"/>
    </location>
</feature>
<feature type="compositionally biased region" description="Basic and acidic residues" evidence="1">
    <location>
        <begin position="847"/>
        <end position="870"/>
    </location>
</feature>
<feature type="compositionally biased region" description="Polar residues" evidence="1">
    <location>
        <begin position="380"/>
        <end position="398"/>
    </location>
</feature>
<feature type="compositionally biased region" description="Polar residues" evidence="1">
    <location>
        <begin position="1180"/>
        <end position="1192"/>
    </location>
</feature>
<feature type="compositionally biased region" description="Basic residues" evidence="1">
    <location>
        <begin position="362"/>
        <end position="372"/>
    </location>
</feature>
<dbReference type="FunFam" id="3.40.50.1000:FF:000184">
    <property type="entry name" value="Uncharacterized protein"/>
    <property type="match status" value="1"/>
</dbReference>
<dbReference type="InterPro" id="IPR036412">
    <property type="entry name" value="HAD-like_sf"/>
</dbReference>
<dbReference type="EMBL" id="GG662514">
    <property type="protein sequence ID" value="EAR83949.2"/>
    <property type="molecule type" value="Genomic_DNA"/>
</dbReference>
<dbReference type="KEGG" id="tet:TTHERM_00773590"/>
<dbReference type="PROSITE" id="PS50969">
    <property type="entry name" value="FCP1"/>
    <property type="match status" value="1"/>
</dbReference>
<feature type="compositionally biased region" description="Polar residues" evidence="1">
    <location>
        <begin position="12"/>
        <end position="28"/>
    </location>
</feature>
<feature type="compositionally biased region" description="Low complexity" evidence="1">
    <location>
        <begin position="178"/>
        <end position="205"/>
    </location>
</feature>
<feature type="compositionally biased region" description="Polar residues" evidence="1">
    <location>
        <begin position="223"/>
        <end position="232"/>
    </location>
</feature>
<dbReference type="InterPro" id="IPR023214">
    <property type="entry name" value="HAD_sf"/>
</dbReference>
<feature type="compositionally biased region" description="Basic and acidic residues" evidence="1">
    <location>
        <begin position="399"/>
        <end position="410"/>
    </location>
</feature>
<name>I7M601_TETTS</name>
<dbReference type="RefSeq" id="XP_001031612.2">
    <property type="nucleotide sequence ID" value="XM_001031612.2"/>
</dbReference>
<sequence>MISSGVYKHKNSLSPQENPISLQNSPVKMQNKHSNHVRDSKSVNTSIEAKKKEVSQNIKKQSKQALNKILYNPNSDDKNLGMYHNNHSRNQLEDMIQQQQNYYSNHQPQQAQYGNQIQNNSSALINRKQENINTHASHNNDSSNIYQTPPRTKILNYSNWEPNIDSTLPYIHQNINHQSQKHQQLLQLQTTQKKQQNSQNRTNSQKTKKKEDILAPYIYGNNPFKNPQQGATLSGGFRYQPPPFVSTIKKQVKKSKNSQNQYNANPSLSENEADDDVNVTYHHPSRNRNNLDNPLQQPQNILDQIFQPQNQNVNNTMKTTNQEKTNDIVKTRASASFNSDPSRDLTALTDSEANDQTSQSRYYRKKYTVKRRAKEEEQSKQLQGFSSNSRQATNNYYHNKQEDIDKKKDQPSTTLRNNWSQYENSQKQDNNDKQYLTQYSNTMNQQQIQGQHNILSEDSRQHSTSVNGGINPYLRVSHQSYDSIANQILSTIPKSSHSTNAKLIENFYNKGDNSYVAKQTELSDTSLPQIQFVNTQSDQQKIHGDSLSQQYDRSILNTFNLDKTIKQNSQIHTQEKCEDDGKALSSVPSKPSYEYNINEIGSDKNGRRVGEFLPITNQRNDKKSRRKERSNSYRMQHLEQKESQLINMAYRENEFGNKMQTKKSHVATFHEGNQLLPHQNIILNSRMNEIKKQIQVKDIQRLDINIDLIEKQKENKIVIKQQVNGQTSHPQSQLSNHVNTHQSRRTKKTSSALENGIYLYNNDFEFEEEASQYQQPKQQGSAEVQKVSEYQNNSNIIQNQVVKGQQKENNHNVSSLLAKDNRENELVNNSDISTNISSPNPSILNEMNDRKNNQHANEPHTRHKLAEKSHSVMPHSQKIDNNLANESFLMNKDSHHTKHDQKNTNNSLSPDSFLKNESMMIKQKLAKACIRFSVLGGGEVIEAEDFSLKSIDQNGQSFNKYRINIKNVVEIEDYMEQICQHLANQSYEYMNSAEQFIIMINEDPQYNINQVYRFFSDEKLSRVGKVLTVLELISVYLIIKIGRTKKTSIRQYYPKMKSLLTYTHQSFLLFWDQIYLMFSQNIEDKDCLERLRERIEEKRQVKLGNKKSSYLQLKQNYDIICNLIKPLIKEIKEISQDLAKLFKVFEDQTIVETFNTVKQIFGEDLIQNESSLKEQENDQKQNNTGKPINQTNKRVRNVKPFLPQLDTSQKTLTLVLDLDETLIHFYETRNGGQYQKRPFCDKFLREMSKLYELVIFTAGTEDYANWVLDSLDKNKFISYRLYRQHTNFTNCVYVKDLSKIGRDLSKTIIVDNVPENFRLQRENGIGIKSWYNDRNDTALNDIIPVLTELAQQNPEDVRIALKKLRQKYPPHKVRGNFDLPY</sequence>
<feature type="region of interest" description="Disordered" evidence="1">
    <location>
        <begin position="1172"/>
        <end position="1193"/>
    </location>
</feature>
<feature type="region of interest" description="Disordered" evidence="1">
    <location>
        <begin position="830"/>
        <end position="874"/>
    </location>
</feature>
<feature type="compositionally biased region" description="Polar residues" evidence="1">
    <location>
        <begin position="348"/>
        <end position="360"/>
    </location>
</feature>
<feature type="region of interest" description="Disordered" evidence="1">
    <location>
        <begin position="332"/>
        <end position="431"/>
    </location>
</feature>
<feature type="region of interest" description="Disordered" evidence="1">
    <location>
        <begin position="724"/>
        <end position="751"/>
    </location>
</feature>
<dbReference type="eggNOG" id="KOG1605">
    <property type="taxonomic scope" value="Eukaryota"/>
</dbReference>
<gene>
    <name evidence="3" type="ORF">TTHERM_00773590</name>
</gene>
<protein>
    <submittedName>
        <fullName evidence="3">NLI interacting factor-like phosphatase</fullName>
    </submittedName>
</protein>
<dbReference type="STRING" id="312017.I7M601"/>
<feature type="compositionally biased region" description="Polar residues" evidence="1">
    <location>
        <begin position="724"/>
        <end position="741"/>
    </location>
</feature>
<feature type="region of interest" description="Disordered" evidence="1">
    <location>
        <begin position="178"/>
        <end position="296"/>
    </location>
</feature>
<dbReference type="NCBIfam" id="TIGR02251">
    <property type="entry name" value="HIF-SF_euk"/>
    <property type="match status" value="1"/>
</dbReference>
<evidence type="ECO:0000259" key="2">
    <source>
        <dbReference type="PROSITE" id="PS50969"/>
    </source>
</evidence>
<dbReference type="GO" id="GO:0016791">
    <property type="term" value="F:phosphatase activity"/>
    <property type="evidence" value="ECO:0007669"/>
    <property type="project" value="InterPro"/>
</dbReference>